<reference evidence="2" key="1">
    <citation type="submission" date="2024-07" db="EMBL/GenBank/DDBJ databases">
        <authorList>
            <person name="Yu S.T."/>
        </authorList>
    </citation>
    <scope>NUCLEOTIDE SEQUENCE</scope>
    <source>
        <strain evidence="2">R21</strain>
    </source>
</reference>
<evidence type="ECO:0000256" key="1">
    <source>
        <dbReference type="SAM" id="MobiDB-lite"/>
    </source>
</evidence>
<accession>A0AB39PKJ0</accession>
<gene>
    <name evidence="2" type="ORF">AB5J56_39005</name>
</gene>
<dbReference type="EMBL" id="CP163435">
    <property type="protein sequence ID" value="XDQ30333.1"/>
    <property type="molecule type" value="Genomic_DNA"/>
</dbReference>
<dbReference type="AlphaFoldDB" id="A0AB39PKJ0"/>
<sequence>MPCSSAASSCPVRRTSLPASAALAEARAAARDNDHARVREVDLRYQGGRKRGGPQVWTTLAGNPVCGRGRRGAPALTPVDNRDCPAGGRDGQGS</sequence>
<proteinExistence type="predicted"/>
<evidence type="ECO:0000313" key="2">
    <source>
        <dbReference type="EMBL" id="XDQ30333.1"/>
    </source>
</evidence>
<organism evidence="2">
    <name type="scientific">Streptomyces sp. R21</name>
    <dbReference type="NCBI Taxonomy" id="3238627"/>
    <lineage>
        <taxon>Bacteria</taxon>
        <taxon>Bacillati</taxon>
        <taxon>Actinomycetota</taxon>
        <taxon>Actinomycetes</taxon>
        <taxon>Kitasatosporales</taxon>
        <taxon>Streptomycetaceae</taxon>
        <taxon>Streptomyces</taxon>
    </lineage>
</organism>
<feature type="region of interest" description="Disordered" evidence="1">
    <location>
        <begin position="68"/>
        <end position="94"/>
    </location>
</feature>
<protein>
    <submittedName>
        <fullName evidence="2">Uncharacterized protein</fullName>
    </submittedName>
</protein>
<dbReference type="RefSeq" id="WP_369240169.1">
    <property type="nucleotide sequence ID" value="NZ_CP163435.1"/>
</dbReference>
<name>A0AB39PKJ0_9ACTN</name>